<accession>A0AAD9NP60</accession>
<proteinExistence type="predicted"/>
<organism evidence="6 7">
    <name type="scientific">Ridgeia piscesae</name>
    <name type="common">Tubeworm</name>
    <dbReference type="NCBI Taxonomy" id="27915"/>
    <lineage>
        <taxon>Eukaryota</taxon>
        <taxon>Metazoa</taxon>
        <taxon>Spiralia</taxon>
        <taxon>Lophotrochozoa</taxon>
        <taxon>Annelida</taxon>
        <taxon>Polychaeta</taxon>
        <taxon>Sedentaria</taxon>
        <taxon>Canalipalpata</taxon>
        <taxon>Sabellida</taxon>
        <taxon>Siboglinidae</taxon>
        <taxon>Ridgeia</taxon>
    </lineage>
</organism>
<evidence type="ECO:0000313" key="6">
    <source>
        <dbReference type="EMBL" id="KAK2175526.1"/>
    </source>
</evidence>
<dbReference type="SUPFAM" id="SSF49854">
    <property type="entry name" value="Spermadhesin, CUB domain"/>
    <property type="match status" value="1"/>
</dbReference>
<name>A0AAD9NP60_RIDPI</name>
<dbReference type="CDD" id="cd22823">
    <property type="entry name" value="Gal_Rha_Lectin"/>
    <property type="match status" value="1"/>
</dbReference>
<evidence type="ECO:0000256" key="3">
    <source>
        <dbReference type="SAM" id="MobiDB-lite"/>
    </source>
</evidence>
<protein>
    <recommendedName>
        <fullName evidence="5">CUB domain-containing protein</fullName>
    </recommendedName>
</protein>
<keyword evidence="4" id="KW-0812">Transmembrane</keyword>
<evidence type="ECO:0000256" key="4">
    <source>
        <dbReference type="SAM" id="Phobius"/>
    </source>
</evidence>
<evidence type="ECO:0000259" key="5">
    <source>
        <dbReference type="PROSITE" id="PS01180"/>
    </source>
</evidence>
<evidence type="ECO:0000256" key="2">
    <source>
        <dbReference type="PROSITE-ProRule" id="PRU00059"/>
    </source>
</evidence>
<dbReference type="InterPro" id="IPR043159">
    <property type="entry name" value="Lectin_gal-bd_sf"/>
</dbReference>
<dbReference type="Gene3D" id="2.60.120.740">
    <property type="match status" value="1"/>
</dbReference>
<evidence type="ECO:0000256" key="1">
    <source>
        <dbReference type="ARBA" id="ARBA00023157"/>
    </source>
</evidence>
<dbReference type="EMBL" id="JAODUO010000725">
    <property type="protein sequence ID" value="KAK2175526.1"/>
    <property type="molecule type" value="Genomic_DNA"/>
</dbReference>
<feature type="domain" description="CUB" evidence="5">
    <location>
        <begin position="80"/>
        <end position="205"/>
    </location>
</feature>
<keyword evidence="1" id="KW-1015">Disulfide bond</keyword>
<sequence length="404" mass="44877">MTKAKYGRMRLGTCIKGDYGALGCSGNVLAKVDRKCSGRQTCEFPVAELAGSQPCPSDLTPYLEAGYRCQKVVTGPRNVCVAGMPVQITSQRGYIANDVTIARNIGSPMCPWQIRVKPGQTINFTLIDFSTLHPTDDYDDDSWSGPKLRYKYAVLREQTHVRTVTQFEGIDREKHIYTSTTNSVTVEIASKKPNVVYFLIKYQAVGCATTDLPAGVWVRRQATGAVVRCNATGEVWHLTCVDNRWIGQVGNCSHPSDGVQQWNFKQLLDESDSFPFGILAVVAIGVALGILLGGVALIFAYRCLRTRYTHDTNARYKRDTWINEEGKLMSTYDRPTSDMRMEVQRDVMLVGKTPEMGTSPPCMTGGGDHEPPYSEYGVLPPSGYRQAKGAVHLYESPQFRRKDN</sequence>
<reference evidence="6" key="1">
    <citation type="journal article" date="2023" name="Mol. Biol. Evol.">
        <title>Third-Generation Sequencing Reveals the Adaptive Role of the Epigenome in Three Deep-Sea Polychaetes.</title>
        <authorList>
            <person name="Perez M."/>
            <person name="Aroh O."/>
            <person name="Sun Y."/>
            <person name="Lan Y."/>
            <person name="Juniper S.K."/>
            <person name="Young C.R."/>
            <person name="Angers B."/>
            <person name="Qian P.Y."/>
        </authorList>
    </citation>
    <scope>NUCLEOTIDE SEQUENCE</scope>
    <source>
        <strain evidence="6">R07B-5</strain>
    </source>
</reference>
<keyword evidence="4" id="KW-0472">Membrane</keyword>
<dbReference type="Proteomes" id="UP001209878">
    <property type="component" value="Unassembled WGS sequence"/>
</dbReference>
<comment type="caution">
    <text evidence="6">The sequence shown here is derived from an EMBL/GenBank/DDBJ whole genome shotgun (WGS) entry which is preliminary data.</text>
</comment>
<dbReference type="PANTHER" id="PTHR46780">
    <property type="entry name" value="PROTEIN EVA-1"/>
    <property type="match status" value="1"/>
</dbReference>
<dbReference type="InterPro" id="IPR035914">
    <property type="entry name" value="Sperma_CUB_dom_sf"/>
</dbReference>
<dbReference type="PROSITE" id="PS01180">
    <property type="entry name" value="CUB"/>
    <property type="match status" value="1"/>
</dbReference>
<dbReference type="InterPro" id="IPR000859">
    <property type="entry name" value="CUB_dom"/>
</dbReference>
<dbReference type="AlphaFoldDB" id="A0AAD9NP60"/>
<evidence type="ECO:0000313" key="7">
    <source>
        <dbReference type="Proteomes" id="UP001209878"/>
    </source>
</evidence>
<keyword evidence="4" id="KW-1133">Transmembrane helix</keyword>
<feature type="transmembrane region" description="Helical" evidence="4">
    <location>
        <begin position="274"/>
        <end position="301"/>
    </location>
</feature>
<comment type="caution">
    <text evidence="2">Lacks conserved residue(s) required for the propagation of feature annotation.</text>
</comment>
<feature type="region of interest" description="Disordered" evidence="3">
    <location>
        <begin position="352"/>
        <end position="379"/>
    </location>
</feature>
<dbReference type="Gene3D" id="2.60.120.290">
    <property type="entry name" value="Spermadhesin, CUB domain"/>
    <property type="match status" value="1"/>
</dbReference>
<gene>
    <name evidence="6" type="ORF">NP493_721g03008</name>
</gene>
<keyword evidence="7" id="KW-1185">Reference proteome</keyword>